<feature type="domain" description="LD-carboxypeptidase N-terminal" evidence="6">
    <location>
        <begin position="14"/>
        <end position="129"/>
    </location>
</feature>
<dbReference type="SUPFAM" id="SSF52317">
    <property type="entry name" value="Class I glutamine amidotransferase-like"/>
    <property type="match status" value="1"/>
</dbReference>
<dbReference type="PANTHER" id="PTHR30237:SF2">
    <property type="entry name" value="MUREIN TETRAPEPTIDE CARBOXYPEPTIDASE"/>
    <property type="match status" value="1"/>
</dbReference>
<dbReference type="Gene3D" id="3.40.50.10740">
    <property type="entry name" value="Class I glutamine amidotransferase-like"/>
    <property type="match status" value="1"/>
</dbReference>
<comment type="caution">
    <text evidence="8">The sequence shown here is derived from an EMBL/GenBank/DDBJ whole genome shotgun (WGS) entry which is preliminary data.</text>
</comment>
<organism evidence="8 9">
    <name type="scientific">Aequorivita echinoideorum</name>
    <dbReference type="NCBI Taxonomy" id="1549647"/>
    <lineage>
        <taxon>Bacteria</taxon>
        <taxon>Pseudomonadati</taxon>
        <taxon>Bacteroidota</taxon>
        <taxon>Flavobacteriia</taxon>
        <taxon>Flavobacteriales</taxon>
        <taxon>Flavobacteriaceae</taxon>
        <taxon>Aequorivita</taxon>
    </lineage>
</organism>
<dbReference type="PANTHER" id="PTHR30237">
    <property type="entry name" value="MURAMOYLTETRAPEPTIDE CARBOXYPEPTIDASE"/>
    <property type="match status" value="1"/>
</dbReference>
<keyword evidence="2" id="KW-0121">Carboxypeptidase</keyword>
<comment type="similarity">
    <text evidence="1">Belongs to the peptidase S66 family.</text>
</comment>
<dbReference type="InterPro" id="IPR040921">
    <property type="entry name" value="Peptidase_S66C"/>
</dbReference>
<dbReference type="Pfam" id="PF17676">
    <property type="entry name" value="Peptidase_S66C"/>
    <property type="match status" value="1"/>
</dbReference>
<dbReference type="Gene3D" id="3.50.30.60">
    <property type="entry name" value="LD-carboxypeptidase A C-terminal domain-like"/>
    <property type="match status" value="1"/>
</dbReference>
<evidence type="ECO:0000313" key="9">
    <source>
        <dbReference type="Proteomes" id="UP001297092"/>
    </source>
</evidence>
<keyword evidence="5" id="KW-0720">Serine protease</keyword>
<sequence>MVKTPAYLKKGDTVAIVSTARKISKETIEPALHLLEKWGLKYVLGETIGAEENQFAGSDALRKKDFQNMMDDPSISAIWCAKGGYGTVRMLDGLDFSEFVKNPKWIVGYSDVTVLHSHIHTLGIETLHAQICENIEKKSEEARRTLYASLFGENASLNYISEKHSGNKFGTAEGQLVGGNLSILYSLCGSASAIDTRGKILFIEDLDEYLYHVDRMMLNLKRNGMLKNLAGLIVGGMTTMHDSKIPFGKTAEEIITDAISEYNYPVCFNFPAGHIDDNRALIFGRKIKLEISEKIELKYL</sequence>
<proteinExistence type="inferred from homology"/>
<dbReference type="InterPro" id="IPR040449">
    <property type="entry name" value="Peptidase_S66_N"/>
</dbReference>
<dbReference type="InterPro" id="IPR029062">
    <property type="entry name" value="Class_I_gatase-like"/>
</dbReference>
<dbReference type="SUPFAM" id="SSF141986">
    <property type="entry name" value="LD-carboxypeptidase A C-terminal domain-like"/>
    <property type="match status" value="1"/>
</dbReference>
<gene>
    <name evidence="8" type="ORF">KIV10_03395</name>
</gene>
<dbReference type="InterPro" id="IPR027478">
    <property type="entry name" value="LdcA_N"/>
</dbReference>
<evidence type="ECO:0000256" key="5">
    <source>
        <dbReference type="ARBA" id="ARBA00022825"/>
    </source>
</evidence>
<accession>A0ABS5S1Y2</accession>
<evidence type="ECO:0000313" key="8">
    <source>
        <dbReference type="EMBL" id="MBT0607219.1"/>
    </source>
</evidence>
<evidence type="ECO:0000256" key="4">
    <source>
        <dbReference type="ARBA" id="ARBA00022801"/>
    </source>
</evidence>
<keyword evidence="4" id="KW-0378">Hydrolase</keyword>
<evidence type="ECO:0000256" key="3">
    <source>
        <dbReference type="ARBA" id="ARBA00022670"/>
    </source>
</evidence>
<dbReference type="EMBL" id="JAHCTB010000001">
    <property type="protein sequence ID" value="MBT0607219.1"/>
    <property type="molecule type" value="Genomic_DNA"/>
</dbReference>
<evidence type="ECO:0000256" key="1">
    <source>
        <dbReference type="ARBA" id="ARBA00010233"/>
    </source>
</evidence>
<name>A0ABS5S1Y2_9FLAO</name>
<reference evidence="8 9" key="1">
    <citation type="submission" date="2021-05" db="EMBL/GenBank/DDBJ databases">
        <title>Aequorivita echinoideorum JCM 30378 genome.</title>
        <authorList>
            <person name="Zhang H."/>
            <person name="Li C."/>
        </authorList>
    </citation>
    <scope>NUCLEOTIDE SEQUENCE [LARGE SCALE GENOMIC DNA]</scope>
    <source>
        <strain evidence="8 9">JCM30378</strain>
    </source>
</reference>
<feature type="domain" description="LD-carboxypeptidase C-terminal" evidence="7">
    <location>
        <begin position="173"/>
        <end position="289"/>
    </location>
</feature>
<dbReference type="Proteomes" id="UP001297092">
    <property type="component" value="Unassembled WGS sequence"/>
</dbReference>
<protein>
    <submittedName>
        <fullName evidence="8">LD-carboxypeptidase</fullName>
    </submittedName>
</protein>
<evidence type="ECO:0000259" key="7">
    <source>
        <dbReference type="Pfam" id="PF17676"/>
    </source>
</evidence>
<dbReference type="InterPro" id="IPR003507">
    <property type="entry name" value="S66_fam"/>
</dbReference>
<dbReference type="InterPro" id="IPR027461">
    <property type="entry name" value="Carboxypeptidase_A_C_sf"/>
</dbReference>
<evidence type="ECO:0000259" key="6">
    <source>
        <dbReference type="Pfam" id="PF02016"/>
    </source>
</evidence>
<evidence type="ECO:0000256" key="2">
    <source>
        <dbReference type="ARBA" id="ARBA00022645"/>
    </source>
</evidence>
<keyword evidence="9" id="KW-1185">Reference proteome</keyword>
<dbReference type="CDD" id="cd07025">
    <property type="entry name" value="Peptidase_S66"/>
    <property type="match status" value="1"/>
</dbReference>
<dbReference type="PIRSF" id="PIRSF028757">
    <property type="entry name" value="LD-carboxypeptidase"/>
    <property type="match status" value="1"/>
</dbReference>
<dbReference type="Pfam" id="PF02016">
    <property type="entry name" value="Peptidase_S66"/>
    <property type="match status" value="1"/>
</dbReference>
<keyword evidence="3" id="KW-0645">Protease</keyword>